<keyword evidence="4 6" id="KW-1133">Transmembrane helix</keyword>
<dbReference type="InterPro" id="IPR011701">
    <property type="entry name" value="MFS"/>
</dbReference>
<feature type="domain" description="Major facilitator superfamily (MFS) profile" evidence="7">
    <location>
        <begin position="14"/>
        <end position="384"/>
    </location>
</feature>
<dbReference type="CDD" id="cd17324">
    <property type="entry name" value="MFS_NepI_like"/>
    <property type="match status" value="1"/>
</dbReference>
<dbReference type="Pfam" id="PF07690">
    <property type="entry name" value="MFS_1"/>
    <property type="match status" value="1"/>
</dbReference>
<keyword evidence="3 6" id="KW-0812">Transmembrane</keyword>
<feature type="transmembrane region" description="Helical" evidence="6">
    <location>
        <begin position="138"/>
        <end position="157"/>
    </location>
</feature>
<gene>
    <name evidence="8" type="ORF">CDG68_03275</name>
</gene>
<evidence type="ECO:0000256" key="3">
    <source>
        <dbReference type="ARBA" id="ARBA00022692"/>
    </source>
</evidence>
<dbReference type="RefSeq" id="WP_087553858.1">
    <property type="nucleotide sequence ID" value="NZ_CP033133.1"/>
</dbReference>
<feature type="transmembrane region" description="Helical" evidence="6">
    <location>
        <begin position="79"/>
        <end position="99"/>
    </location>
</feature>
<feature type="transmembrane region" description="Helical" evidence="6">
    <location>
        <begin position="361"/>
        <end position="380"/>
    </location>
</feature>
<protein>
    <submittedName>
        <fullName evidence="8">MFS transporter</fullName>
    </submittedName>
</protein>
<feature type="transmembrane region" description="Helical" evidence="6">
    <location>
        <begin position="210"/>
        <end position="232"/>
    </location>
</feature>
<dbReference type="AlphaFoldDB" id="A0A3G2SYJ7"/>
<feature type="transmembrane region" description="Helical" evidence="6">
    <location>
        <begin position="12"/>
        <end position="33"/>
    </location>
</feature>
<proteinExistence type="predicted"/>
<keyword evidence="2" id="KW-1003">Cell membrane</keyword>
<feature type="transmembrane region" description="Helical" evidence="6">
    <location>
        <begin position="53"/>
        <end position="72"/>
    </location>
</feature>
<dbReference type="InterPro" id="IPR036259">
    <property type="entry name" value="MFS_trans_sf"/>
</dbReference>
<dbReference type="EMBL" id="CP033133">
    <property type="protein sequence ID" value="AYO52766.1"/>
    <property type="molecule type" value="Genomic_DNA"/>
</dbReference>
<dbReference type="InterPro" id="IPR050189">
    <property type="entry name" value="MFS_Efflux_Transporters"/>
</dbReference>
<comment type="subcellular location">
    <subcellularLocation>
        <location evidence="1">Cell membrane</location>
        <topology evidence="1">Multi-pass membrane protein</topology>
    </subcellularLocation>
</comment>
<evidence type="ECO:0000256" key="4">
    <source>
        <dbReference type="ARBA" id="ARBA00022989"/>
    </source>
</evidence>
<sequence length="390" mass="42359">MTHTVQKESLPYLQLIAFAMASFLAIVTETIPAGLLPQISQGLHISEAQTGQMISIFAFGAVVSAIPLITWTRNLNRRPVFISGIAGLLIFNLCTAFSTNYYWILLFRFLAGVSTALIWGLFAGYARRLVADHLQGRALAIACVGQPLALSLGIPLGNWLGKLLAWQDIFLILAGFALLLICWIQLLVPDFKGQTTEQQKSLFEVLHLPGIAYILATLFLWILAHNIVYTYLAPVLVNAGMSTWIGTAFMIFGLASIIGIWITGILTDRWLRKLTLISLMLFAVAMLIMLLFRQTPVLIFLSLAIWGITFGGAPTLLQTALADAAGQDADVAQSILVTVFNFAIACGGFTGGIILDSFGASLLSFSTLPFIVIALCLVWFSHSGFKAGAR</sequence>
<dbReference type="PROSITE" id="PS50850">
    <property type="entry name" value="MFS"/>
    <property type="match status" value="1"/>
</dbReference>
<dbReference type="Gene3D" id="1.20.1250.20">
    <property type="entry name" value="MFS general substrate transporter like domains"/>
    <property type="match status" value="1"/>
</dbReference>
<name>A0A3G2SYJ7_9GAMM</name>
<feature type="transmembrane region" description="Helical" evidence="6">
    <location>
        <begin position="298"/>
        <end position="322"/>
    </location>
</feature>
<evidence type="ECO:0000313" key="8">
    <source>
        <dbReference type="EMBL" id="AYO52766.1"/>
    </source>
</evidence>
<dbReference type="PANTHER" id="PTHR43124">
    <property type="entry name" value="PURINE EFFLUX PUMP PBUE"/>
    <property type="match status" value="1"/>
</dbReference>
<keyword evidence="5 6" id="KW-0472">Membrane</keyword>
<accession>A0A3G2SYJ7</accession>
<evidence type="ECO:0000256" key="1">
    <source>
        <dbReference type="ARBA" id="ARBA00004651"/>
    </source>
</evidence>
<evidence type="ECO:0000259" key="7">
    <source>
        <dbReference type="PROSITE" id="PS50850"/>
    </source>
</evidence>
<dbReference type="InterPro" id="IPR020846">
    <property type="entry name" value="MFS_dom"/>
</dbReference>
<evidence type="ECO:0000256" key="5">
    <source>
        <dbReference type="ARBA" id="ARBA00023136"/>
    </source>
</evidence>
<feature type="transmembrane region" description="Helical" evidence="6">
    <location>
        <begin position="169"/>
        <end position="189"/>
    </location>
</feature>
<feature type="transmembrane region" description="Helical" evidence="6">
    <location>
        <begin position="244"/>
        <end position="267"/>
    </location>
</feature>
<evidence type="ECO:0000256" key="2">
    <source>
        <dbReference type="ARBA" id="ARBA00022475"/>
    </source>
</evidence>
<dbReference type="GO" id="GO:0005886">
    <property type="term" value="C:plasma membrane"/>
    <property type="evidence" value="ECO:0007669"/>
    <property type="project" value="UniProtKB-SubCell"/>
</dbReference>
<dbReference type="Proteomes" id="UP000279962">
    <property type="component" value="Chromosome"/>
</dbReference>
<evidence type="ECO:0000256" key="6">
    <source>
        <dbReference type="SAM" id="Phobius"/>
    </source>
</evidence>
<feature type="transmembrane region" description="Helical" evidence="6">
    <location>
        <begin position="334"/>
        <end position="355"/>
    </location>
</feature>
<dbReference type="SUPFAM" id="SSF103473">
    <property type="entry name" value="MFS general substrate transporter"/>
    <property type="match status" value="1"/>
</dbReference>
<dbReference type="GO" id="GO:0022857">
    <property type="term" value="F:transmembrane transporter activity"/>
    <property type="evidence" value="ECO:0007669"/>
    <property type="project" value="InterPro"/>
</dbReference>
<reference evidence="8 9" key="1">
    <citation type="submission" date="2018-10" db="EMBL/GenBank/DDBJ databases">
        <title>The complete genome of Acinetobacter wuhouensis strain WCHAW010062.</title>
        <authorList>
            <person name="Hu Y."/>
            <person name="Long H."/>
            <person name="Feng Y."/>
            <person name="Zong Z."/>
        </authorList>
    </citation>
    <scope>NUCLEOTIDE SEQUENCE [LARGE SCALE GENOMIC DNA]</scope>
    <source>
        <strain evidence="8 9">WCHAW010062</strain>
    </source>
</reference>
<feature type="transmembrane region" description="Helical" evidence="6">
    <location>
        <begin position="274"/>
        <end position="292"/>
    </location>
</feature>
<dbReference type="PANTHER" id="PTHR43124:SF3">
    <property type="entry name" value="CHLORAMPHENICOL EFFLUX PUMP RV0191"/>
    <property type="match status" value="1"/>
</dbReference>
<organism evidence="8 9">
    <name type="scientific">Acinetobacter wuhouensis</name>
    <dbReference type="NCBI Taxonomy" id="1879050"/>
    <lineage>
        <taxon>Bacteria</taxon>
        <taxon>Pseudomonadati</taxon>
        <taxon>Pseudomonadota</taxon>
        <taxon>Gammaproteobacteria</taxon>
        <taxon>Moraxellales</taxon>
        <taxon>Moraxellaceae</taxon>
        <taxon>Acinetobacter</taxon>
    </lineage>
</organism>
<feature type="transmembrane region" description="Helical" evidence="6">
    <location>
        <begin position="105"/>
        <end position="126"/>
    </location>
</feature>
<evidence type="ECO:0000313" key="9">
    <source>
        <dbReference type="Proteomes" id="UP000279962"/>
    </source>
</evidence>